<dbReference type="SUPFAM" id="SSF81606">
    <property type="entry name" value="PP2C-like"/>
    <property type="match status" value="1"/>
</dbReference>
<name>A0A7S1AW12_NOCSC</name>
<evidence type="ECO:0000313" key="3">
    <source>
        <dbReference type="EMBL" id="CAD8866881.1"/>
    </source>
</evidence>
<dbReference type="InterPro" id="IPR001932">
    <property type="entry name" value="PPM-type_phosphatase-like_dom"/>
</dbReference>
<dbReference type="PANTHER" id="PTHR47992">
    <property type="entry name" value="PROTEIN PHOSPHATASE"/>
    <property type="match status" value="1"/>
</dbReference>
<dbReference type="EMBL" id="HBFQ01058214">
    <property type="protein sequence ID" value="CAD8866881.1"/>
    <property type="molecule type" value="Transcribed_RNA"/>
</dbReference>
<dbReference type="Gene3D" id="3.60.40.10">
    <property type="entry name" value="PPM-type phosphatase domain"/>
    <property type="match status" value="1"/>
</dbReference>
<feature type="domain" description="PPM-type phosphatase" evidence="2">
    <location>
        <begin position="313"/>
        <end position="579"/>
    </location>
</feature>
<dbReference type="InterPro" id="IPR015655">
    <property type="entry name" value="PP2C"/>
</dbReference>
<proteinExistence type="predicted"/>
<feature type="region of interest" description="Disordered" evidence="1">
    <location>
        <begin position="1"/>
        <end position="73"/>
    </location>
</feature>
<dbReference type="SMART" id="SM00332">
    <property type="entry name" value="PP2Cc"/>
    <property type="match status" value="1"/>
</dbReference>
<dbReference type="GO" id="GO:0004722">
    <property type="term" value="F:protein serine/threonine phosphatase activity"/>
    <property type="evidence" value="ECO:0007669"/>
    <property type="project" value="InterPro"/>
</dbReference>
<sequence length="588" mass="62357">MEAARLACRVRPRRNESPMPCRSLSPSKPRAASPSSRSLSPGRTSSSKLVEKDPSWISRDALARQKPPGSPRAVCGRVAQGFRECRMNLPVKCEWTAASGQDEAMSPRHQAIRPFPSTGQLQRLPDRPPREKTSSACIPSGGPTGGMSRRSGKTSPSPAGRTSAANDGPSSKVVTRRQSGAGTSSNPGGVRSPHAVDGMSTPKPVKKLAGHGPSNPRSESKGGDRAATVGRGLRSKSPMKDAQAGRDPIRKRFGVSQPLDQASASASPPALPESVVEVPSVGPTCTRPPRQDPSEAESPAVVASETQEDQVLEVGSYTMKGKKLSDPDWENQDRLLVKELPNSKVLVAVFDGHGEFGHRIAEFTCQTFERLSPLLFAAVAPGGAPSALMKMFSQSQALLECDPRSRSSGTTAVCAVIDSVARTVTVAHVGDSRAVLAGSDGSVAFETQDHKWDPRSEIRVCNRGGEIRNEHGCRRIFARDEPWPGLAMSRSLGDVAGNQLGVTAEPEISAPMPFGAFGDSALVLGTDGLWDMVPAKFATERSLSAGGVESLAQFLVAEARARWPPTTDIDDVTAVVVRLMSSAEEEQT</sequence>
<dbReference type="AlphaFoldDB" id="A0A7S1AW12"/>
<dbReference type="InterPro" id="IPR036457">
    <property type="entry name" value="PPM-type-like_dom_sf"/>
</dbReference>
<evidence type="ECO:0000256" key="1">
    <source>
        <dbReference type="SAM" id="MobiDB-lite"/>
    </source>
</evidence>
<reference evidence="3" key="1">
    <citation type="submission" date="2021-01" db="EMBL/GenBank/DDBJ databases">
        <authorList>
            <person name="Corre E."/>
            <person name="Pelletier E."/>
            <person name="Niang G."/>
            <person name="Scheremetjew M."/>
            <person name="Finn R."/>
            <person name="Kale V."/>
            <person name="Holt S."/>
            <person name="Cochrane G."/>
            <person name="Meng A."/>
            <person name="Brown T."/>
            <person name="Cohen L."/>
        </authorList>
    </citation>
    <scope>NUCLEOTIDE SEQUENCE</scope>
</reference>
<feature type="compositionally biased region" description="Low complexity" evidence="1">
    <location>
        <begin position="256"/>
        <end position="281"/>
    </location>
</feature>
<organism evidence="3">
    <name type="scientific">Noctiluca scintillans</name>
    <name type="common">Sea sparkle</name>
    <name type="synonym">Red tide dinoflagellate</name>
    <dbReference type="NCBI Taxonomy" id="2966"/>
    <lineage>
        <taxon>Eukaryota</taxon>
        <taxon>Sar</taxon>
        <taxon>Alveolata</taxon>
        <taxon>Dinophyceae</taxon>
        <taxon>Noctilucales</taxon>
        <taxon>Noctilucaceae</taxon>
        <taxon>Noctiluca</taxon>
    </lineage>
</organism>
<gene>
    <name evidence="3" type="ORF">NSCI0253_LOCUS41236</name>
</gene>
<feature type="compositionally biased region" description="Low complexity" evidence="1">
    <location>
        <begin position="22"/>
        <end position="48"/>
    </location>
</feature>
<dbReference type="SMART" id="SM00331">
    <property type="entry name" value="PP2C_SIG"/>
    <property type="match status" value="1"/>
</dbReference>
<feature type="compositionally biased region" description="Polar residues" evidence="1">
    <location>
        <begin position="163"/>
        <end position="187"/>
    </location>
</feature>
<protein>
    <recommendedName>
        <fullName evidence="2">PPM-type phosphatase domain-containing protein</fullName>
    </recommendedName>
</protein>
<accession>A0A7S1AW12</accession>
<dbReference type="PROSITE" id="PS51746">
    <property type="entry name" value="PPM_2"/>
    <property type="match status" value="1"/>
</dbReference>
<feature type="compositionally biased region" description="Basic and acidic residues" evidence="1">
    <location>
        <begin position="124"/>
        <end position="133"/>
    </location>
</feature>
<evidence type="ECO:0000259" key="2">
    <source>
        <dbReference type="PROSITE" id="PS51746"/>
    </source>
</evidence>
<dbReference type="Pfam" id="PF00481">
    <property type="entry name" value="PP2C"/>
    <property type="match status" value="1"/>
</dbReference>
<dbReference type="CDD" id="cd00143">
    <property type="entry name" value="PP2Cc"/>
    <property type="match status" value="1"/>
</dbReference>
<feature type="region of interest" description="Disordered" evidence="1">
    <location>
        <begin position="100"/>
        <end position="308"/>
    </location>
</feature>